<dbReference type="Gene3D" id="3.10.450.50">
    <property type="match status" value="1"/>
</dbReference>
<comment type="caution">
    <text evidence="1">The sequence shown here is derived from an EMBL/GenBank/DDBJ whole genome shotgun (WGS) entry which is preliminary data.</text>
</comment>
<dbReference type="SUPFAM" id="SSF54427">
    <property type="entry name" value="NTF2-like"/>
    <property type="match status" value="1"/>
</dbReference>
<proteinExistence type="predicted"/>
<organism evidence="1 2">
    <name type="scientific">Nocardiopsis codii</name>
    <dbReference type="NCBI Taxonomy" id="3065942"/>
    <lineage>
        <taxon>Bacteria</taxon>
        <taxon>Bacillati</taxon>
        <taxon>Actinomycetota</taxon>
        <taxon>Actinomycetes</taxon>
        <taxon>Streptosporangiales</taxon>
        <taxon>Nocardiopsidaceae</taxon>
        <taxon>Nocardiopsis</taxon>
    </lineage>
</organism>
<name>A0ABU7K2I7_9ACTN</name>
<gene>
    <name evidence="1" type="ORF">Q8791_04350</name>
</gene>
<evidence type="ECO:0000313" key="2">
    <source>
        <dbReference type="Proteomes" id="UP001356095"/>
    </source>
</evidence>
<evidence type="ECO:0000313" key="1">
    <source>
        <dbReference type="EMBL" id="MEE2036453.1"/>
    </source>
</evidence>
<protein>
    <submittedName>
        <fullName evidence="1">Nuclear transport factor 2 family protein</fullName>
    </submittedName>
</protein>
<reference evidence="1 2" key="1">
    <citation type="submission" date="2023-08" db="EMBL/GenBank/DDBJ databases">
        <authorList>
            <person name="Girao M."/>
            <person name="Carvalho M.F."/>
        </authorList>
    </citation>
    <scope>NUCLEOTIDE SEQUENCE [LARGE SCALE GENOMIC DNA]</scope>
    <source>
        <strain evidence="1 2">CT-R113</strain>
    </source>
</reference>
<accession>A0ABU7K2I7</accession>
<sequence length="106" mass="11967">MTAVDKLKDPTVRALLEAVNSGDRAGFLALLTPGAVLSDDGTERNLEEWIDKEVFDSNGRIEVRREEADGRRLLARFRNDTWGEMSTRWAFEVEGDRISRIETGQA</sequence>
<dbReference type="Proteomes" id="UP001356095">
    <property type="component" value="Unassembled WGS sequence"/>
</dbReference>
<dbReference type="EMBL" id="JAUZMY010000003">
    <property type="protein sequence ID" value="MEE2036453.1"/>
    <property type="molecule type" value="Genomic_DNA"/>
</dbReference>
<dbReference type="InterPro" id="IPR032710">
    <property type="entry name" value="NTF2-like_dom_sf"/>
</dbReference>
<keyword evidence="2" id="KW-1185">Reference proteome</keyword>